<name>A0ACB8RPC3_9AGAM</name>
<gene>
    <name evidence="1" type="ORF">FA95DRAFT_1560530</name>
</gene>
<evidence type="ECO:0000313" key="2">
    <source>
        <dbReference type="Proteomes" id="UP000814033"/>
    </source>
</evidence>
<dbReference type="EMBL" id="MU275936">
    <property type="protein sequence ID" value="KAI0046009.1"/>
    <property type="molecule type" value="Genomic_DNA"/>
</dbReference>
<accession>A0ACB8RPC3</accession>
<comment type="caution">
    <text evidence="1">The sequence shown here is derived from an EMBL/GenBank/DDBJ whole genome shotgun (WGS) entry which is preliminary data.</text>
</comment>
<evidence type="ECO:0000313" key="1">
    <source>
        <dbReference type="EMBL" id="KAI0046009.1"/>
    </source>
</evidence>
<reference evidence="1" key="1">
    <citation type="submission" date="2021-02" db="EMBL/GenBank/DDBJ databases">
        <authorList>
            <consortium name="DOE Joint Genome Institute"/>
            <person name="Ahrendt S."/>
            <person name="Looney B.P."/>
            <person name="Miyauchi S."/>
            <person name="Morin E."/>
            <person name="Drula E."/>
            <person name="Courty P.E."/>
            <person name="Chicoki N."/>
            <person name="Fauchery L."/>
            <person name="Kohler A."/>
            <person name="Kuo A."/>
            <person name="Labutti K."/>
            <person name="Pangilinan J."/>
            <person name="Lipzen A."/>
            <person name="Riley R."/>
            <person name="Andreopoulos W."/>
            <person name="He G."/>
            <person name="Johnson J."/>
            <person name="Barry K.W."/>
            <person name="Grigoriev I.V."/>
            <person name="Nagy L."/>
            <person name="Hibbett D."/>
            <person name="Henrissat B."/>
            <person name="Matheny P.B."/>
            <person name="Labbe J."/>
            <person name="Martin F."/>
        </authorList>
    </citation>
    <scope>NUCLEOTIDE SEQUENCE</scope>
    <source>
        <strain evidence="1">FP105234-sp</strain>
    </source>
</reference>
<organism evidence="1 2">
    <name type="scientific">Auriscalpium vulgare</name>
    <dbReference type="NCBI Taxonomy" id="40419"/>
    <lineage>
        <taxon>Eukaryota</taxon>
        <taxon>Fungi</taxon>
        <taxon>Dikarya</taxon>
        <taxon>Basidiomycota</taxon>
        <taxon>Agaricomycotina</taxon>
        <taxon>Agaricomycetes</taxon>
        <taxon>Russulales</taxon>
        <taxon>Auriscalpiaceae</taxon>
        <taxon>Auriscalpium</taxon>
    </lineage>
</organism>
<sequence length="216" mass="24157">MLFPNDPYYELSAGAPVGTTLDPGFHTTEQRVCLTGWDQASAALREELPGIGPYNPKFIRWLAESRRREHKLPQRIRVKVLQPSAQQASYPDTMDIPSYPDSMNIDNIPSDGSASTPVECPMDIDEAIEPQGTDMTSVAEDSALSWDSSHRRAVTNPVKDHSSWAPAEHDPATGRNRLLRQRRVSIDAPQILPWNQRGMDNSKRARSEQLTLPNTL</sequence>
<reference evidence="1" key="2">
    <citation type="journal article" date="2022" name="New Phytol.">
        <title>Evolutionary transition to the ectomycorrhizal habit in the genomes of a hyperdiverse lineage of mushroom-forming fungi.</title>
        <authorList>
            <person name="Looney B."/>
            <person name="Miyauchi S."/>
            <person name="Morin E."/>
            <person name="Drula E."/>
            <person name="Courty P.E."/>
            <person name="Kohler A."/>
            <person name="Kuo A."/>
            <person name="LaButti K."/>
            <person name="Pangilinan J."/>
            <person name="Lipzen A."/>
            <person name="Riley R."/>
            <person name="Andreopoulos W."/>
            <person name="He G."/>
            <person name="Johnson J."/>
            <person name="Nolan M."/>
            <person name="Tritt A."/>
            <person name="Barry K.W."/>
            <person name="Grigoriev I.V."/>
            <person name="Nagy L.G."/>
            <person name="Hibbett D."/>
            <person name="Henrissat B."/>
            <person name="Matheny P.B."/>
            <person name="Labbe J."/>
            <person name="Martin F.M."/>
        </authorList>
    </citation>
    <scope>NUCLEOTIDE SEQUENCE</scope>
    <source>
        <strain evidence="1">FP105234-sp</strain>
    </source>
</reference>
<keyword evidence="2" id="KW-1185">Reference proteome</keyword>
<dbReference type="Proteomes" id="UP000814033">
    <property type="component" value="Unassembled WGS sequence"/>
</dbReference>
<proteinExistence type="predicted"/>
<protein>
    <submittedName>
        <fullName evidence="1">Uncharacterized protein</fullName>
    </submittedName>
</protein>